<dbReference type="AlphaFoldDB" id="A0A7Y0FQC5"/>
<accession>A0A7Y0FQC5</accession>
<reference evidence="1 2" key="1">
    <citation type="submission" date="2020-04" db="EMBL/GenBank/DDBJ databases">
        <title>Chryseobacterium sp. RP-3-3 sp. nov., isolated from Jeju soil.</title>
        <authorList>
            <person name="Dahal R.H."/>
        </authorList>
    </citation>
    <scope>NUCLEOTIDE SEQUENCE [LARGE SCALE GENOMIC DNA]</scope>
    <source>
        <strain evidence="1 2">RP-3-3</strain>
    </source>
</reference>
<organism evidence="1 2">
    <name type="scientific">Chryseobacterium antibioticum</name>
    <dbReference type="NCBI Taxonomy" id="2728847"/>
    <lineage>
        <taxon>Bacteria</taxon>
        <taxon>Pseudomonadati</taxon>
        <taxon>Bacteroidota</taxon>
        <taxon>Flavobacteriia</taxon>
        <taxon>Flavobacteriales</taxon>
        <taxon>Weeksellaceae</taxon>
        <taxon>Chryseobacterium group</taxon>
        <taxon>Chryseobacterium</taxon>
    </lineage>
</organism>
<dbReference type="Proteomes" id="UP000544054">
    <property type="component" value="Unassembled WGS sequence"/>
</dbReference>
<protein>
    <submittedName>
        <fullName evidence="1">Uncharacterized protein</fullName>
    </submittedName>
</protein>
<evidence type="ECO:0000313" key="1">
    <source>
        <dbReference type="EMBL" id="NML69057.1"/>
    </source>
</evidence>
<dbReference type="RefSeq" id="WP_169233626.1">
    <property type="nucleotide sequence ID" value="NZ_JABBGI010000004.1"/>
</dbReference>
<evidence type="ECO:0000313" key="2">
    <source>
        <dbReference type="Proteomes" id="UP000544054"/>
    </source>
</evidence>
<gene>
    <name evidence="1" type="ORF">HHL23_04530</name>
</gene>
<name>A0A7Y0FQC5_9FLAO</name>
<comment type="caution">
    <text evidence="1">The sequence shown here is derived from an EMBL/GenBank/DDBJ whole genome shotgun (WGS) entry which is preliminary data.</text>
</comment>
<proteinExistence type="predicted"/>
<dbReference type="EMBL" id="JABBGI010000004">
    <property type="protein sequence ID" value="NML69057.1"/>
    <property type="molecule type" value="Genomic_DNA"/>
</dbReference>
<sequence length="53" mass="5376">MALTATNFTAPLGSPLAQGMVVYNTAAAGTSPNNVVPGLYVYDGTQWAGMVDA</sequence>
<keyword evidence="2" id="KW-1185">Reference proteome</keyword>